<dbReference type="OrthoDB" id="10039611at2759"/>
<evidence type="ECO:0000313" key="1">
    <source>
        <dbReference type="EMBL" id="SJL08507.1"/>
    </source>
</evidence>
<dbReference type="PANTHER" id="PTHR35871">
    <property type="entry name" value="EXPRESSED PROTEIN"/>
    <property type="match status" value="1"/>
</dbReference>
<sequence length="564" mass="65186">MSMVLRARLDLMLSFLRLYRSQDFQDWTGTSNLVAQAAGRGPWMARKLREWSTSFCNDEKKLPTAEYGKFNSSVLEDEDIAQDIHVHLQSLGKWISAMDIVRYVATPEFQARLRVKKGITERTAQRWMKRMGYRWKAEPKGIYSDGHERADVVNYRQNVFLPLWVELERATRWWKADATEDELNGQTASERAFIARPDGKIIVIWRHDESTFYANDRRKIRWVHASETAKPYAKGEGASLMVGDFVSPDYGWLKSLDGKEDARVLLRPGKTHDGYQTTEDILKQATRAMDILDHDYPDETHVFAYDNATIHTARQPDALSALNMTLKPSSKFHCKSKSNSDDKIPMMPGRFMDGSPQYLYFPAGHELAGQFKGMRVLIQERIAKGHKLQDPMKLKAECKNFKCEKGRTDCCCRRILFSEPDFVNQKSMLEEHCLARGYLVIFFPKYHPELNFIEQCWGFAKRVYRMFPTSSSESDLKDNLLAALDAVPLASMRWYMSSSCFFSISNIPNPRFATRSSRFADGYHLGLDGADAAWVTKRFRGHRTVPPSYRAELEKERKRNPIRQ</sequence>
<dbReference type="EMBL" id="FUEG01000009">
    <property type="protein sequence ID" value="SJL08507.1"/>
    <property type="molecule type" value="Genomic_DNA"/>
</dbReference>
<name>A0A284RIG3_ARMOS</name>
<accession>A0A284RIG3</accession>
<proteinExistence type="predicted"/>
<dbReference type="Gene3D" id="3.30.420.10">
    <property type="entry name" value="Ribonuclease H-like superfamily/Ribonuclease H"/>
    <property type="match status" value="1"/>
</dbReference>
<dbReference type="OMA" id="IVTAQRW"/>
<dbReference type="GO" id="GO:0003676">
    <property type="term" value="F:nucleic acid binding"/>
    <property type="evidence" value="ECO:0007669"/>
    <property type="project" value="InterPro"/>
</dbReference>
<dbReference type="Proteomes" id="UP000219338">
    <property type="component" value="Unassembled WGS sequence"/>
</dbReference>
<keyword evidence="2" id="KW-1185">Reference proteome</keyword>
<dbReference type="InterPro" id="IPR036397">
    <property type="entry name" value="RNaseH_sf"/>
</dbReference>
<gene>
    <name evidence="1" type="ORF">ARMOST_11871</name>
</gene>
<protein>
    <recommendedName>
        <fullName evidence="3">Tc1-like transposase DDE domain-containing protein</fullName>
    </recommendedName>
</protein>
<evidence type="ECO:0008006" key="3">
    <source>
        <dbReference type="Google" id="ProtNLM"/>
    </source>
</evidence>
<organism evidence="1 2">
    <name type="scientific">Armillaria ostoyae</name>
    <name type="common">Armillaria root rot fungus</name>
    <dbReference type="NCBI Taxonomy" id="47428"/>
    <lineage>
        <taxon>Eukaryota</taxon>
        <taxon>Fungi</taxon>
        <taxon>Dikarya</taxon>
        <taxon>Basidiomycota</taxon>
        <taxon>Agaricomycotina</taxon>
        <taxon>Agaricomycetes</taxon>
        <taxon>Agaricomycetidae</taxon>
        <taxon>Agaricales</taxon>
        <taxon>Marasmiineae</taxon>
        <taxon>Physalacriaceae</taxon>
        <taxon>Armillaria</taxon>
    </lineage>
</organism>
<evidence type="ECO:0000313" key="2">
    <source>
        <dbReference type="Proteomes" id="UP000219338"/>
    </source>
</evidence>
<dbReference type="PANTHER" id="PTHR35871:SF1">
    <property type="entry name" value="CXC1-LIKE CYSTEINE CLUSTER ASSOCIATED WITH KDZ TRANSPOSASES DOMAIN-CONTAINING PROTEIN"/>
    <property type="match status" value="1"/>
</dbReference>
<reference evidence="2" key="1">
    <citation type="journal article" date="2017" name="Nat. Ecol. Evol.">
        <title>Genome expansion and lineage-specific genetic innovations in the forest pathogenic fungi Armillaria.</title>
        <authorList>
            <person name="Sipos G."/>
            <person name="Prasanna A.N."/>
            <person name="Walter M.C."/>
            <person name="O'Connor E."/>
            <person name="Balint B."/>
            <person name="Krizsan K."/>
            <person name="Kiss B."/>
            <person name="Hess J."/>
            <person name="Varga T."/>
            <person name="Slot J."/>
            <person name="Riley R."/>
            <person name="Boka B."/>
            <person name="Rigling D."/>
            <person name="Barry K."/>
            <person name="Lee J."/>
            <person name="Mihaltcheva S."/>
            <person name="LaButti K."/>
            <person name="Lipzen A."/>
            <person name="Waldron R."/>
            <person name="Moloney N.M."/>
            <person name="Sperisen C."/>
            <person name="Kredics L."/>
            <person name="Vagvoelgyi C."/>
            <person name="Patrignani A."/>
            <person name="Fitzpatrick D."/>
            <person name="Nagy I."/>
            <person name="Doyle S."/>
            <person name="Anderson J.B."/>
            <person name="Grigoriev I.V."/>
            <person name="Gueldener U."/>
            <person name="Muensterkoetter M."/>
            <person name="Nagy L.G."/>
        </authorList>
    </citation>
    <scope>NUCLEOTIDE SEQUENCE [LARGE SCALE GENOMIC DNA]</scope>
    <source>
        <strain evidence="2">C18/9</strain>
    </source>
</reference>
<dbReference type="AlphaFoldDB" id="A0A284RIG3"/>